<proteinExistence type="predicted"/>
<dbReference type="GO" id="GO:0004629">
    <property type="term" value="F:phospholipase C activity"/>
    <property type="evidence" value="ECO:0007669"/>
    <property type="project" value="InterPro"/>
</dbReference>
<dbReference type="AlphaFoldDB" id="A0A6G4U713"/>
<protein>
    <submittedName>
        <fullName evidence="6">Cys-Gln thioester bond-forming surface protein</fullName>
    </submittedName>
</protein>
<keyword evidence="2" id="KW-1133">Transmembrane helix</keyword>
<dbReference type="RefSeq" id="WP_165241594.1">
    <property type="nucleotide sequence ID" value="NZ_JAAKZV010000177.1"/>
</dbReference>
<organism evidence="6 7">
    <name type="scientific">Streptomyces coryli</name>
    <dbReference type="NCBI Taxonomy" id="1128680"/>
    <lineage>
        <taxon>Bacteria</taxon>
        <taxon>Bacillati</taxon>
        <taxon>Actinomycetota</taxon>
        <taxon>Actinomycetes</taxon>
        <taxon>Kitasatosporales</taxon>
        <taxon>Streptomycetaceae</taxon>
        <taxon>Streptomyces</taxon>
    </lineage>
</organism>
<keyword evidence="2" id="KW-0812">Transmembrane</keyword>
<dbReference type="InterPro" id="IPR008475">
    <property type="entry name" value="PLipase_C_C"/>
</dbReference>
<comment type="caution">
    <text evidence="6">The sequence shown here is derived from an EMBL/GenBank/DDBJ whole genome shotgun (WGS) entry which is preliminary data.</text>
</comment>
<keyword evidence="2" id="KW-0472">Membrane</keyword>
<dbReference type="NCBIfam" id="TIGR01167">
    <property type="entry name" value="LPXTG_anchor"/>
    <property type="match status" value="1"/>
</dbReference>
<dbReference type="Proteomes" id="UP000481583">
    <property type="component" value="Unassembled WGS sequence"/>
</dbReference>
<feature type="region of interest" description="Disordered" evidence="1">
    <location>
        <begin position="398"/>
        <end position="423"/>
    </location>
</feature>
<evidence type="ECO:0000256" key="1">
    <source>
        <dbReference type="SAM" id="MobiDB-lite"/>
    </source>
</evidence>
<evidence type="ECO:0000256" key="2">
    <source>
        <dbReference type="SAM" id="Phobius"/>
    </source>
</evidence>
<keyword evidence="7" id="KW-1185">Reference proteome</keyword>
<dbReference type="NCBIfam" id="TIGR03934">
    <property type="entry name" value="TQXA_dom"/>
    <property type="match status" value="1"/>
</dbReference>
<dbReference type="GO" id="GO:0016042">
    <property type="term" value="P:lipid catabolic process"/>
    <property type="evidence" value="ECO:0007669"/>
    <property type="project" value="InterPro"/>
</dbReference>
<reference evidence="6 7" key="1">
    <citation type="submission" date="2020-02" db="EMBL/GenBank/DDBJ databases">
        <title>Whole-genome analyses of novel actinobacteria.</title>
        <authorList>
            <person name="Sahin N."/>
        </authorList>
    </citation>
    <scope>NUCLEOTIDE SEQUENCE [LARGE SCALE GENOMIC DNA]</scope>
    <source>
        <strain evidence="6 7">A7024</strain>
    </source>
</reference>
<dbReference type="InterPro" id="IPR013552">
    <property type="entry name" value="Thioester_dom"/>
</dbReference>
<dbReference type="EMBL" id="JAAKZV010000177">
    <property type="protein sequence ID" value="NGN68029.1"/>
    <property type="molecule type" value="Genomic_DNA"/>
</dbReference>
<feature type="domain" description="Bacterial phospholipase C C-terminal" evidence="4">
    <location>
        <begin position="324"/>
        <end position="390"/>
    </location>
</feature>
<feature type="signal peptide" evidence="3">
    <location>
        <begin position="1"/>
        <end position="24"/>
    </location>
</feature>
<evidence type="ECO:0000259" key="4">
    <source>
        <dbReference type="Pfam" id="PF05506"/>
    </source>
</evidence>
<evidence type="ECO:0000256" key="3">
    <source>
        <dbReference type="SAM" id="SignalP"/>
    </source>
</evidence>
<dbReference type="Pfam" id="PF05506">
    <property type="entry name" value="PLipase_C_C"/>
    <property type="match status" value="1"/>
</dbReference>
<sequence>MISVQRAVAAALGAGLLVTGAISAAGPAAAQDAPPPAPQGGATATLGELRTYDKAVVRAADGTTKEVGAGLFEMAVDHGGSIQTYCVDFGTPAQPQTKYQEVPWSSSSLQNNPRAGKIRWILEHSYPQVNDLDALAAKAGAGKLSERTAAAGTQVAIWRLSDKATARAKDRAAEKLADYLTARARNAGGEPKASLSLSPATVAGRTGERVGPVTVRTNAGGVNLAPAPAGAASGVRVVDADGRQVTSAADGTKLWFDVPEGTEDGASALTAQASTKVPVGRVFTGVGAGARSQTQILAGSSTATVSATATATWSAGGPAAAVTARKNCAEGGVDVTAVNRGDADFTFRVAGKRHTVAPGAAETVTVPVGEDQAYRIAVTGTGGFERTFSGVLDCATAEPPDGGITTQTGPATTGGAPVGAESGDLAETGSSNATPVIAGVAIGLVVVGGAIVLLLRRRGGAGGDEG</sequence>
<evidence type="ECO:0000313" key="7">
    <source>
        <dbReference type="Proteomes" id="UP000481583"/>
    </source>
</evidence>
<evidence type="ECO:0000313" key="6">
    <source>
        <dbReference type="EMBL" id="NGN68029.1"/>
    </source>
</evidence>
<dbReference type="InterPro" id="IPR023849">
    <property type="entry name" value="TQXA_dom"/>
</dbReference>
<accession>A0A6G4U713</accession>
<evidence type="ECO:0000259" key="5">
    <source>
        <dbReference type="Pfam" id="PF08341"/>
    </source>
</evidence>
<name>A0A6G4U713_9ACTN</name>
<keyword evidence="3" id="KW-0732">Signal</keyword>
<dbReference type="NCBIfam" id="NF041528">
    <property type="entry name" value="strep_LAETG"/>
    <property type="match status" value="1"/>
</dbReference>
<feature type="compositionally biased region" description="Low complexity" evidence="1">
    <location>
        <begin position="402"/>
        <end position="420"/>
    </location>
</feature>
<dbReference type="Pfam" id="PF08341">
    <property type="entry name" value="TED"/>
    <property type="match status" value="1"/>
</dbReference>
<feature type="chain" id="PRO_5039466201" evidence="3">
    <location>
        <begin position="25"/>
        <end position="466"/>
    </location>
</feature>
<gene>
    <name evidence="6" type="ORF">G5C51_29530</name>
</gene>
<feature type="transmembrane region" description="Helical" evidence="2">
    <location>
        <begin position="436"/>
        <end position="455"/>
    </location>
</feature>
<feature type="domain" description="Thioester" evidence="5">
    <location>
        <begin position="84"/>
        <end position="185"/>
    </location>
</feature>